<feature type="domain" description="AMP-dependent synthetase/ligase" evidence="1">
    <location>
        <begin position="41"/>
        <end position="400"/>
    </location>
</feature>
<dbReference type="AlphaFoldDB" id="A0A2H0NIJ1"/>
<dbReference type="Proteomes" id="UP000230707">
    <property type="component" value="Unassembled WGS sequence"/>
</dbReference>
<dbReference type="GO" id="GO:0031177">
    <property type="term" value="F:phosphopantetheine binding"/>
    <property type="evidence" value="ECO:0007669"/>
    <property type="project" value="TreeGrafter"/>
</dbReference>
<dbReference type="Pfam" id="PF13193">
    <property type="entry name" value="AMP-binding_C"/>
    <property type="match status" value="1"/>
</dbReference>
<dbReference type="SUPFAM" id="SSF56801">
    <property type="entry name" value="Acetyl-CoA synthetase-like"/>
    <property type="match status" value="1"/>
</dbReference>
<dbReference type="PANTHER" id="PTHR45527">
    <property type="entry name" value="NONRIBOSOMAL PEPTIDE SYNTHETASE"/>
    <property type="match status" value="1"/>
</dbReference>
<dbReference type="PANTHER" id="PTHR45527:SF1">
    <property type="entry name" value="FATTY ACID SYNTHASE"/>
    <property type="match status" value="1"/>
</dbReference>
<dbReference type="GO" id="GO:0044550">
    <property type="term" value="P:secondary metabolite biosynthetic process"/>
    <property type="evidence" value="ECO:0007669"/>
    <property type="project" value="TreeGrafter"/>
</dbReference>
<dbReference type="GO" id="GO:0005737">
    <property type="term" value="C:cytoplasm"/>
    <property type="evidence" value="ECO:0007669"/>
    <property type="project" value="TreeGrafter"/>
</dbReference>
<dbReference type="InterPro" id="IPR010071">
    <property type="entry name" value="AA_adenyl_dom"/>
</dbReference>
<dbReference type="Pfam" id="PF00501">
    <property type="entry name" value="AMP-binding"/>
    <property type="match status" value="1"/>
</dbReference>
<dbReference type="Gene3D" id="3.40.50.12780">
    <property type="entry name" value="N-terminal domain of ligase-like"/>
    <property type="match status" value="1"/>
</dbReference>
<dbReference type="InterPro" id="IPR045851">
    <property type="entry name" value="AMP-bd_C_sf"/>
</dbReference>
<dbReference type="EMBL" id="PCWS01000036">
    <property type="protein sequence ID" value="PIR08691.1"/>
    <property type="molecule type" value="Genomic_DNA"/>
</dbReference>
<sequence length="546" mass="60864">MQNREAESSFSRLTPVDQYLTTSLFNERKKDYPTGVIHELFEAQVRKNPEAVAVAYRDQEITYGQLDQAANQLANYLIEQGVKPESFVGISVNRSLETMVSVLATLKAGAAYIPIEPSFPPDLVEFMVSDSSPAAIITSNEHAPKFGKTGAKLIKLDDEVEAIKMQSTDKPNVEITESRVAYGIYTSGSTGKRKAALIEHKSIVNQCHAWHDAYQITEKDGVLQTASFSFDVFTGDWTRTLAAGAKLVLNPYNLILSPDDSKTGEELYHLMRDNGVTVAEFTPPVLRKLMRYARNAGESLGFMRLIIVGADSWYMNEHRELVEFTKGQSRIVDSYGMTEATVDSTYYEGYGTENDGDVSLIGKPFMNTEIFILDDKGNIVPVGEKGELCVAGPGLTRGYLNRPDLNAERFDEVVFPDGSAKRIYRSGDLARFRDDGNLEFFGRMDNQVELGAIRVELGEIEGVIQKHPAVQENSVIVIEDEDHNKEVVCFMVINPGQSMTDEELREFLSDKLPKYMCPSQIHILDSMPLTTAGKIDRKTLTSLIKK</sequence>
<dbReference type="InterPro" id="IPR042099">
    <property type="entry name" value="ANL_N_sf"/>
</dbReference>
<evidence type="ECO:0000259" key="1">
    <source>
        <dbReference type="Pfam" id="PF00501"/>
    </source>
</evidence>
<name>A0A2H0NIJ1_9BACT</name>
<gene>
    <name evidence="3" type="ORF">COV53_01670</name>
</gene>
<comment type="caution">
    <text evidence="3">The sequence shown here is derived from an EMBL/GenBank/DDBJ whole genome shotgun (WGS) entry which is preliminary data.</text>
</comment>
<dbReference type="InterPro" id="IPR000873">
    <property type="entry name" value="AMP-dep_synth/lig_dom"/>
</dbReference>
<dbReference type="CDD" id="cd05930">
    <property type="entry name" value="A_NRPS"/>
    <property type="match status" value="1"/>
</dbReference>
<evidence type="ECO:0000259" key="2">
    <source>
        <dbReference type="Pfam" id="PF13193"/>
    </source>
</evidence>
<organism evidence="3 4">
    <name type="scientific">Candidatus Gottesmanbacteria bacterium CG11_big_fil_rev_8_21_14_0_20_37_11</name>
    <dbReference type="NCBI Taxonomy" id="1974575"/>
    <lineage>
        <taxon>Bacteria</taxon>
        <taxon>Candidatus Gottesmaniibacteriota</taxon>
    </lineage>
</organism>
<proteinExistence type="predicted"/>
<evidence type="ECO:0008006" key="5">
    <source>
        <dbReference type="Google" id="ProtNLM"/>
    </source>
</evidence>
<dbReference type="InterPro" id="IPR025110">
    <property type="entry name" value="AMP-bd_C"/>
</dbReference>
<dbReference type="Gene3D" id="3.30.300.30">
    <property type="match status" value="1"/>
</dbReference>
<reference evidence="3 4" key="1">
    <citation type="submission" date="2017-09" db="EMBL/GenBank/DDBJ databases">
        <title>Depth-based differentiation of microbial function through sediment-hosted aquifers and enrichment of novel symbionts in the deep terrestrial subsurface.</title>
        <authorList>
            <person name="Probst A.J."/>
            <person name="Ladd B."/>
            <person name="Jarett J.K."/>
            <person name="Geller-Mcgrath D.E."/>
            <person name="Sieber C.M."/>
            <person name="Emerson J.B."/>
            <person name="Anantharaman K."/>
            <person name="Thomas B.C."/>
            <person name="Malmstrom R."/>
            <person name="Stieglmeier M."/>
            <person name="Klingl A."/>
            <person name="Woyke T."/>
            <person name="Ryan C.M."/>
            <person name="Banfield J.F."/>
        </authorList>
    </citation>
    <scope>NUCLEOTIDE SEQUENCE [LARGE SCALE GENOMIC DNA]</scope>
    <source>
        <strain evidence="3">CG11_big_fil_rev_8_21_14_0_20_37_11</strain>
    </source>
</reference>
<dbReference type="GO" id="GO:0043041">
    <property type="term" value="P:amino acid activation for nonribosomal peptide biosynthetic process"/>
    <property type="evidence" value="ECO:0007669"/>
    <property type="project" value="TreeGrafter"/>
</dbReference>
<dbReference type="NCBIfam" id="TIGR01733">
    <property type="entry name" value="AA-adenyl-dom"/>
    <property type="match status" value="1"/>
</dbReference>
<feature type="domain" description="AMP-binding enzyme C-terminal" evidence="2">
    <location>
        <begin position="459"/>
        <end position="534"/>
    </location>
</feature>
<evidence type="ECO:0000313" key="4">
    <source>
        <dbReference type="Proteomes" id="UP000230707"/>
    </source>
</evidence>
<accession>A0A2H0NIJ1</accession>
<evidence type="ECO:0000313" key="3">
    <source>
        <dbReference type="EMBL" id="PIR08691.1"/>
    </source>
</evidence>
<protein>
    <recommendedName>
        <fullName evidence="5">Amino acid adenylation domain-containing protein</fullName>
    </recommendedName>
</protein>